<dbReference type="Proteomes" id="UP001550603">
    <property type="component" value="Unassembled WGS sequence"/>
</dbReference>
<evidence type="ECO:0000313" key="2">
    <source>
        <dbReference type="EMBL" id="MEU2269798.1"/>
    </source>
</evidence>
<name>A0ABV2Y0L5_9ACTN</name>
<sequence>MNHDLAAEFHRRAEQDQVARRHALETGDGRDLVRIDADNTAWLKQVIEKHGWPGIALVGEQGADEAWLLAQHADRAPGFQRQVLALLRDALEAEDVLPRHFAYLTDRVLVAAGELQVYGTQYTNDPGGENLRPYPVTDPDQLDVRRASVGLEPAAEYDRRMRSRDPHESA</sequence>
<gene>
    <name evidence="2" type="ORF">ABZ568_26025</name>
</gene>
<dbReference type="Pfam" id="PF20329">
    <property type="entry name" value="DUF6624"/>
    <property type="match status" value="1"/>
</dbReference>
<accession>A0ABV2Y0L5</accession>
<evidence type="ECO:0000256" key="1">
    <source>
        <dbReference type="SAM" id="MobiDB-lite"/>
    </source>
</evidence>
<feature type="region of interest" description="Disordered" evidence="1">
    <location>
        <begin position="121"/>
        <end position="170"/>
    </location>
</feature>
<evidence type="ECO:0000313" key="3">
    <source>
        <dbReference type="Proteomes" id="UP001550603"/>
    </source>
</evidence>
<organism evidence="2 3">
    <name type="scientific">Streptomyces olindensis</name>
    <dbReference type="NCBI Taxonomy" id="358823"/>
    <lineage>
        <taxon>Bacteria</taxon>
        <taxon>Bacillati</taxon>
        <taxon>Actinomycetota</taxon>
        <taxon>Actinomycetes</taxon>
        <taxon>Kitasatosporales</taxon>
        <taxon>Streptomycetaceae</taxon>
        <taxon>Streptomyces</taxon>
    </lineage>
</organism>
<dbReference type="EMBL" id="JBEYBN010000041">
    <property type="protein sequence ID" value="MEU2269798.1"/>
    <property type="molecule type" value="Genomic_DNA"/>
</dbReference>
<dbReference type="InterPro" id="IPR046732">
    <property type="entry name" value="DUF6624"/>
</dbReference>
<keyword evidence="3" id="KW-1185">Reference proteome</keyword>
<proteinExistence type="predicted"/>
<reference evidence="2 3" key="1">
    <citation type="submission" date="2024-06" db="EMBL/GenBank/DDBJ databases">
        <title>The Natural Products Discovery Center: Release of the First 8490 Sequenced Strains for Exploring Actinobacteria Biosynthetic Diversity.</title>
        <authorList>
            <person name="Kalkreuter E."/>
            <person name="Kautsar S.A."/>
            <person name="Yang D."/>
            <person name="Bader C.D."/>
            <person name="Teijaro C.N."/>
            <person name="Fluegel L."/>
            <person name="Davis C.M."/>
            <person name="Simpson J.R."/>
            <person name="Lauterbach L."/>
            <person name="Steele A.D."/>
            <person name="Gui C."/>
            <person name="Meng S."/>
            <person name="Li G."/>
            <person name="Viehrig K."/>
            <person name="Ye F."/>
            <person name="Su P."/>
            <person name="Kiefer A.F."/>
            <person name="Nichols A."/>
            <person name="Cepeda A.J."/>
            <person name="Yan W."/>
            <person name="Fan B."/>
            <person name="Jiang Y."/>
            <person name="Adhikari A."/>
            <person name="Zheng C.-J."/>
            <person name="Schuster L."/>
            <person name="Cowan T.M."/>
            <person name="Smanski M.J."/>
            <person name="Chevrette M.G."/>
            <person name="De Carvalho L.P.S."/>
            <person name="Shen B."/>
        </authorList>
    </citation>
    <scope>NUCLEOTIDE SEQUENCE [LARGE SCALE GENOMIC DNA]</scope>
    <source>
        <strain evidence="2 3">NPDC019583</strain>
    </source>
</reference>
<dbReference type="RefSeq" id="WP_359791110.1">
    <property type="nucleotide sequence ID" value="NZ_JBEYBN010000041.1"/>
</dbReference>
<feature type="compositionally biased region" description="Basic and acidic residues" evidence="1">
    <location>
        <begin position="156"/>
        <end position="170"/>
    </location>
</feature>
<comment type="caution">
    <text evidence="2">The sequence shown here is derived from an EMBL/GenBank/DDBJ whole genome shotgun (WGS) entry which is preliminary data.</text>
</comment>
<protein>
    <submittedName>
        <fullName evidence="2">DUF6624 domain-containing protein</fullName>
    </submittedName>
</protein>